<dbReference type="PANTHER" id="PTHR47424:SF6">
    <property type="entry name" value="PROLINE UTILIZATION TRANS-ACTIVATOR"/>
    <property type="match status" value="1"/>
</dbReference>
<evidence type="ECO:0000313" key="8">
    <source>
        <dbReference type="EMBL" id="KIW35354.1"/>
    </source>
</evidence>
<dbReference type="InterPro" id="IPR001138">
    <property type="entry name" value="Zn2Cys6_DnaBD"/>
</dbReference>
<feature type="region of interest" description="Disordered" evidence="6">
    <location>
        <begin position="618"/>
        <end position="638"/>
    </location>
</feature>
<feature type="region of interest" description="Disordered" evidence="6">
    <location>
        <begin position="1"/>
        <end position="22"/>
    </location>
</feature>
<dbReference type="GO" id="GO:0000981">
    <property type="term" value="F:DNA-binding transcription factor activity, RNA polymerase II-specific"/>
    <property type="evidence" value="ECO:0007669"/>
    <property type="project" value="InterPro"/>
</dbReference>
<dbReference type="OrthoDB" id="3266505at2759"/>
<dbReference type="VEuPathDB" id="FungiDB:PV07_02054"/>
<dbReference type="InterPro" id="IPR051127">
    <property type="entry name" value="Fungal_SecMet_Regulators"/>
</dbReference>
<organism evidence="8 9">
    <name type="scientific">Cladophialophora immunda</name>
    <dbReference type="NCBI Taxonomy" id="569365"/>
    <lineage>
        <taxon>Eukaryota</taxon>
        <taxon>Fungi</taxon>
        <taxon>Dikarya</taxon>
        <taxon>Ascomycota</taxon>
        <taxon>Pezizomycotina</taxon>
        <taxon>Eurotiomycetes</taxon>
        <taxon>Chaetothyriomycetidae</taxon>
        <taxon>Chaetothyriales</taxon>
        <taxon>Herpotrichiellaceae</taxon>
        <taxon>Cladophialophora</taxon>
    </lineage>
</organism>
<dbReference type="CDD" id="cd12148">
    <property type="entry name" value="fungal_TF_MHR"/>
    <property type="match status" value="1"/>
</dbReference>
<name>A0A0D2DHX4_9EURO</name>
<dbReference type="SMART" id="SM00906">
    <property type="entry name" value="Fungal_trans"/>
    <property type="match status" value="1"/>
</dbReference>
<dbReference type="InterPro" id="IPR036864">
    <property type="entry name" value="Zn2-C6_fun-type_DNA-bd_sf"/>
</dbReference>
<dbReference type="PROSITE" id="PS50048">
    <property type="entry name" value="ZN2_CY6_FUNGAL_2"/>
    <property type="match status" value="1"/>
</dbReference>
<dbReference type="Proteomes" id="UP000054466">
    <property type="component" value="Unassembled WGS sequence"/>
</dbReference>
<dbReference type="EMBL" id="KN847040">
    <property type="protein sequence ID" value="KIW35354.1"/>
    <property type="molecule type" value="Genomic_DNA"/>
</dbReference>
<dbReference type="Gene3D" id="4.10.240.10">
    <property type="entry name" value="Zn(2)-C6 fungal-type DNA-binding domain"/>
    <property type="match status" value="1"/>
</dbReference>
<dbReference type="HOGENOM" id="CLU_023457_0_0_1"/>
<sequence>MQTGKPQSSKRHRPHVPLEQRKRAVKACVQCRTSKKKCRPGPQDQCTSCVRSRQACVFESDLSSNGRKSRSCESPDGKDHSVALASSTQWAIIARDVSNKFHDMCPENSLEPYHFSALSELFREAVAQGTRESYLKDGTSDVESPRQGLNVTAVDDEALVSQDKFLAALSEAISPEDISHDRTHPQSDERSSRLNVLESDDDSRLLGGAVAKLPPYQQARFLTDIFFTYLESNWYYFDERWFRELLEQLYQEASPASQLRCTTVCLVFLVLALGGSFVHLDQSASACLVDHDTTLGELPGGKFYGVAKGLIPGVLAAISVESVQCCILMGLYTLPMESATHHYTYLGLALRLAISMSLHLNKTDSQITPQARELRIRVFWTAYCLERRMSVTMGLPTMLQTRDITVPLPKRRPDLDELHPQKVDRLIAFTKLTLVLNKVTEASPVDETPEKFARVCSTLEEWKLSLPAHLVALDDTSLRVTAHLDIMYQMIWIYIGRGASLRLARQRSSQTDGVRGSDQPLNLVSQKLSERCTDAAYTIIEWIDLLKNRNRLAKFSHTDFHSCSSAIIALLLDEVLDPRRRYRSTIERGIDALRFMASGSQLAKDALQLVERLQAGVRKSDEHNESRSQRQDGSTSQDCFNHAADGLSISVNDTMEYTPSDFATLDPVIFGELEPSLLQYSDPDLSLFGFHGFYSTFETNDFM</sequence>
<dbReference type="SUPFAM" id="SSF57701">
    <property type="entry name" value="Zn2/Cys6 DNA-binding domain"/>
    <property type="match status" value="1"/>
</dbReference>
<keyword evidence="5" id="KW-0539">Nucleus</keyword>
<dbReference type="SMART" id="SM00066">
    <property type="entry name" value="GAL4"/>
    <property type="match status" value="1"/>
</dbReference>
<keyword evidence="4" id="KW-0804">Transcription</keyword>
<dbReference type="GeneID" id="27341248"/>
<evidence type="ECO:0000256" key="6">
    <source>
        <dbReference type="SAM" id="MobiDB-lite"/>
    </source>
</evidence>
<evidence type="ECO:0000256" key="5">
    <source>
        <dbReference type="ARBA" id="ARBA00023242"/>
    </source>
</evidence>
<accession>A0A0D2DHX4</accession>
<protein>
    <recommendedName>
        <fullName evidence="7">Zn(2)-C6 fungal-type domain-containing protein</fullName>
    </recommendedName>
</protein>
<feature type="domain" description="Zn(2)-C6 fungal-type" evidence="7">
    <location>
        <begin position="27"/>
        <end position="58"/>
    </location>
</feature>
<keyword evidence="3" id="KW-0238">DNA-binding</keyword>
<proteinExistence type="predicted"/>
<dbReference type="GO" id="GO:0003677">
    <property type="term" value="F:DNA binding"/>
    <property type="evidence" value="ECO:0007669"/>
    <property type="project" value="UniProtKB-KW"/>
</dbReference>
<keyword evidence="9" id="KW-1185">Reference proteome</keyword>
<dbReference type="STRING" id="569365.A0A0D2DHX4"/>
<dbReference type="GO" id="GO:0006351">
    <property type="term" value="P:DNA-templated transcription"/>
    <property type="evidence" value="ECO:0007669"/>
    <property type="project" value="InterPro"/>
</dbReference>
<feature type="compositionally biased region" description="Basic and acidic residues" evidence="6">
    <location>
        <begin position="618"/>
        <end position="630"/>
    </location>
</feature>
<evidence type="ECO:0000256" key="2">
    <source>
        <dbReference type="ARBA" id="ARBA00023015"/>
    </source>
</evidence>
<gene>
    <name evidence="8" type="ORF">PV07_02054</name>
</gene>
<dbReference type="AlphaFoldDB" id="A0A0D2DHX4"/>
<dbReference type="CDD" id="cd00067">
    <property type="entry name" value="GAL4"/>
    <property type="match status" value="1"/>
</dbReference>
<keyword evidence="2" id="KW-0805">Transcription regulation</keyword>
<dbReference type="InterPro" id="IPR007219">
    <property type="entry name" value="XnlR_reg_dom"/>
</dbReference>
<dbReference type="RefSeq" id="XP_016255570.1">
    <property type="nucleotide sequence ID" value="XM_016388642.1"/>
</dbReference>
<dbReference type="Pfam" id="PF04082">
    <property type="entry name" value="Fungal_trans"/>
    <property type="match status" value="1"/>
</dbReference>
<dbReference type="GO" id="GO:0008270">
    <property type="term" value="F:zinc ion binding"/>
    <property type="evidence" value="ECO:0007669"/>
    <property type="project" value="InterPro"/>
</dbReference>
<dbReference type="PANTHER" id="PTHR47424">
    <property type="entry name" value="REGULATORY PROTEIN GAL4"/>
    <property type="match status" value="1"/>
</dbReference>
<evidence type="ECO:0000313" key="9">
    <source>
        <dbReference type="Proteomes" id="UP000054466"/>
    </source>
</evidence>
<dbReference type="PROSITE" id="PS00463">
    <property type="entry name" value="ZN2_CY6_FUNGAL_1"/>
    <property type="match status" value="1"/>
</dbReference>
<evidence type="ECO:0000259" key="7">
    <source>
        <dbReference type="PROSITE" id="PS50048"/>
    </source>
</evidence>
<keyword evidence="1" id="KW-0479">Metal-binding</keyword>
<reference evidence="8 9" key="1">
    <citation type="submission" date="2015-01" db="EMBL/GenBank/DDBJ databases">
        <title>The Genome Sequence of Cladophialophora immunda CBS83496.</title>
        <authorList>
            <consortium name="The Broad Institute Genomics Platform"/>
            <person name="Cuomo C."/>
            <person name="de Hoog S."/>
            <person name="Gorbushina A."/>
            <person name="Stielow B."/>
            <person name="Teixiera M."/>
            <person name="Abouelleil A."/>
            <person name="Chapman S.B."/>
            <person name="Priest M."/>
            <person name="Young S.K."/>
            <person name="Wortman J."/>
            <person name="Nusbaum C."/>
            <person name="Birren B."/>
        </authorList>
    </citation>
    <scope>NUCLEOTIDE SEQUENCE [LARGE SCALE GENOMIC DNA]</scope>
    <source>
        <strain evidence="8 9">CBS 83496</strain>
    </source>
</reference>
<evidence type="ECO:0000256" key="3">
    <source>
        <dbReference type="ARBA" id="ARBA00023125"/>
    </source>
</evidence>
<evidence type="ECO:0000256" key="4">
    <source>
        <dbReference type="ARBA" id="ARBA00023163"/>
    </source>
</evidence>
<evidence type="ECO:0000256" key="1">
    <source>
        <dbReference type="ARBA" id="ARBA00022723"/>
    </source>
</evidence>